<feature type="transmembrane region" description="Helical" evidence="1">
    <location>
        <begin position="35"/>
        <end position="55"/>
    </location>
</feature>
<dbReference type="RefSeq" id="WP_174556945.1">
    <property type="nucleotide sequence ID" value="NZ_QQAZ01000008.1"/>
</dbReference>
<keyword evidence="1" id="KW-0812">Transmembrane</keyword>
<keyword evidence="3" id="KW-1185">Reference proteome</keyword>
<proteinExistence type="predicted"/>
<keyword evidence="1" id="KW-0472">Membrane</keyword>
<evidence type="ECO:0000256" key="1">
    <source>
        <dbReference type="SAM" id="Phobius"/>
    </source>
</evidence>
<protein>
    <submittedName>
        <fullName evidence="2">Uncharacterized protein</fullName>
    </submittedName>
</protein>
<reference evidence="2 3" key="1">
    <citation type="submission" date="2018-07" db="EMBL/GenBank/DDBJ databases">
        <title>Genomic Encyclopedia of Type Strains, Phase IV (KMG-IV): sequencing the most valuable type-strain genomes for metagenomic binning, comparative biology and taxonomic classification.</title>
        <authorList>
            <person name="Goeker M."/>
        </authorList>
    </citation>
    <scope>NUCLEOTIDE SEQUENCE [LARGE SCALE GENOMIC DNA]</scope>
    <source>
        <strain evidence="2 3">DSM 44952</strain>
    </source>
</reference>
<evidence type="ECO:0000313" key="2">
    <source>
        <dbReference type="EMBL" id="RDI48423.1"/>
    </source>
</evidence>
<dbReference type="Proteomes" id="UP000255355">
    <property type="component" value="Unassembled WGS sequence"/>
</dbReference>
<organism evidence="2 3">
    <name type="scientific">Nocardia mexicana</name>
    <dbReference type="NCBI Taxonomy" id="279262"/>
    <lineage>
        <taxon>Bacteria</taxon>
        <taxon>Bacillati</taxon>
        <taxon>Actinomycetota</taxon>
        <taxon>Actinomycetes</taxon>
        <taxon>Mycobacteriales</taxon>
        <taxon>Nocardiaceae</taxon>
        <taxon>Nocardia</taxon>
    </lineage>
</organism>
<feature type="transmembrane region" description="Helical" evidence="1">
    <location>
        <begin position="193"/>
        <end position="213"/>
    </location>
</feature>
<sequence length="219" mass="23305">MISGSGHPLAYPVLTTFGALAICLAWAPFADLEQASMLAAVAVIVLGYTAFRLAVAFGKLPVRGLAAGTVECRRVRQQHRLLSRSWLELEADGRKRWLPVYFDPALVTLSVSTPRMGNGAIRIDELRLYPTGPLRDSEPTGKLIDNPARPNPDGAAHAARSARFVHRLVLDAQFAVAAPFAALLWVYVAGGGFPAFVGAVTVAAGVATWFAAIRGSDPS</sequence>
<name>A0A370H2W9_9NOCA</name>
<feature type="transmembrane region" description="Helical" evidence="1">
    <location>
        <begin position="168"/>
        <end position="187"/>
    </location>
</feature>
<accession>A0A370H2W9</accession>
<dbReference type="STRING" id="1210089.GCA_001613165_07042"/>
<dbReference type="EMBL" id="QQAZ01000008">
    <property type="protein sequence ID" value="RDI48423.1"/>
    <property type="molecule type" value="Genomic_DNA"/>
</dbReference>
<gene>
    <name evidence="2" type="ORF">DFR68_108256</name>
</gene>
<keyword evidence="1" id="KW-1133">Transmembrane helix</keyword>
<feature type="transmembrane region" description="Helical" evidence="1">
    <location>
        <begin position="9"/>
        <end position="29"/>
    </location>
</feature>
<comment type="caution">
    <text evidence="2">The sequence shown here is derived from an EMBL/GenBank/DDBJ whole genome shotgun (WGS) entry which is preliminary data.</text>
</comment>
<evidence type="ECO:0000313" key="3">
    <source>
        <dbReference type="Proteomes" id="UP000255355"/>
    </source>
</evidence>
<dbReference type="AlphaFoldDB" id="A0A370H2W9"/>